<feature type="region of interest" description="Disordered" evidence="1">
    <location>
        <begin position="499"/>
        <end position="531"/>
    </location>
</feature>
<gene>
    <name evidence="3" type="ORF">DERF_008822</name>
</gene>
<keyword evidence="2" id="KW-0812">Transmembrane</keyword>
<feature type="transmembrane region" description="Helical" evidence="2">
    <location>
        <begin position="1022"/>
        <end position="1040"/>
    </location>
</feature>
<reference evidence="3" key="2">
    <citation type="journal article" date="2022" name="Res Sq">
        <title>Comparative Genomics Reveals Insights into the Divergent Evolution of Astigmatic Mites and Household Pest Adaptations.</title>
        <authorList>
            <person name="Xiong Q."/>
            <person name="Wan A.T.-Y."/>
            <person name="Liu X.-Y."/>
            <person name="Fung C.S.-H."/>
            <person name="Xiao X."/>
            <person name="Malainual N."/>
            <person name="Hou J."/>
            <person name="Wang L."/>
            <person name="Wang M."/>
            <person name="Yang K."/>
            <person name="Cui Y."/>
            <person name="Leung E."/>
            <person name="Nong W."/>
            <person name="Shin S.-K."/>
            <person name="Au S."/>
            <person name="Jeong K.Y."/>
            <person name="Chew F.T."/>
            <person name="Hui J."/>
            <person name="Leung T.F."/>
            <person name="Tungtrongchitr A."/>
            <person name="Zhong N."/>
            <person name="Liu Z."/>
            <person name="Tsui S."/>
        </authorList>
    </citation>
    <scope>NUCLEOTIDE SEQUENCE</scope>
    <source>
        <strain evidence="3">Derf</strain>
        <tissue evidence="3">Whole organism</tissue>
    </source>
</reference>
<keyword evidence="2" id="KW-0472">Membrane</keyword>
<sequence>SYTNNQPSAGASRLPQAGPAGLTPDGKYSWIPAGVAAAPPPLLGTQPKPKVSNSYVCTENKYECPTQLRRIKCQVNTQCNQFNHNDDPGNDKNLQKSTRITGSNKEYSTFKFYMFAIINNNDNNMAFSQSFHHNHHRHDVRCPSLRSLLFILLLAIIHIVESSPTATMMMMMNGMLPRTSQPLSSSSSSTTVAMFDYDFPIIHPLPKDNNDDHHNHHHHHRRRRFNIRNKRQLSSLLSPIQIRFGRLQMDRRSSTSSINGRQKQSSSSLLNGYLLPSRLQTSNQSTLSSSFTGRLITKLIKNQHSLLHQFTSTLNERLRPKVKLQQSKQSDNITRTAKTIESLATNQTVRLNKTIDKSSRRNDNDPLWYNNDIITLDDYDQNDQTTVSGSISDHLSSPTLNVIDDGLNNTKIAHNILIVHKNSKQQSNTKNDKPMTTKFSIQTYGDPNRLSPPFMIDELEFVPIKNNHRPSTMMSLAQWKQKHQQQQNKLSTKPMVVVTSSPIPSKPLKPLENQDDDDDNQMPTSYAASSSLFPSTHVPQISSSSSSFITTTSTSVTNKSFDNRRSTVTNGRIPLATTKAQFISTNLPSMMITTTTIANLTTETAQQFLSTTMRPQHDGNEQVATWSVHSDDYHGQLITSNPLNMDANSDPSVTLITENPSTTFTMVESGTTMDDNSIEFLKEFKEQLQQYNRTTSNPIDLYNGPNNNYDNDEMALEKQKQNLDDPTIIVFKNNHIKPLRRKPITQKPATSRYTFKPPYATIFNYPTTTAMPSRRTSISFSNIAGYRVKQPEEIKSATLTVIDPPYSASGIIQLPINTTIVHNNILVPMKEGRPKPKFPIRTTTSYPGYPIITGVGGNNWQSQTTSPWFIPSVTTNAPDRFDDEMMAIPSENNYTMIQDDYNLFATTSSPYNMTTMTTLTTEPPSTITKKISKLPIVYTYKPQKLSTTSTTTPTPLYTKRPSLFHAINAPPMPVIRPSASIVQSNHLFFTNMMSRLRKLWTSAIPNQMSGSSFSIVGFLRSTIYSLMVMLLPPIALMTFFT</sequence>
<organism evidence="3 4">
    <name type="scientific">Dermatophagoides farinae</name>
    <name type="common">American house dust mite</name>
    <dbReference type="NCBI Taxonomy" id="6954"/>
    <lineage>
        <taxon>Eukaryota</taxon>
        <taxon>Metazoa</taxon>
        <taxon>Ecdysozoa</taxon>
        <taxon>Arthropoda</taxon>
        <taxon>Chelicerata</taxon>
        <taxon>Arachnida</taxon>
        <taxon>Acari</taxon>
        <taxon>Acariformes</taxon>
        <taxon>Sarcoptiformes</taxon>
        <taxon>Astigmata</taxon>
        <taxon>Psoroptidia</taxon>
        <taxon>Analgoidea</taxon>
        <taxon>Pyroglyphidae</taxon>
        <taxon>Dermatophagoidinae</taxon>
        <taxon>Dermatophagoides</taxon>
    </lineage>
</organism>
<keyword evidence="2" id="KW-1133">Transmembrane helix</keyword>
<keyword evidence="4" id="KW-1185">Reference proteome</keyword>
<feature type="compositionally biased region" description="Polar residues" evidence="1">
    <location>
        <begin position="521"/>
        <end position="531"/>
    </location>
</feature>
<evidence type="ECO:0000256" key="2">
    <source>
        <dbReference type="SAM" id="Phobius"/>
    </source>
</evidence>
<feature type="region of interest" description="Disordered" evidence="1">
    <location>
        <begin position="423"/>
        <end position="444"/>
    </location>
</feature>
<feature type="compositionally biased region" description="Basic residues" evidence="1">
    <location>
        <begin position="215"/>
        <end position="230"/>
    </location>
</feature>
<evidence type="ECO:0000313" key="4">
    <source>
        <dbReference type="Proteomes" id="UP000790347"/>
    </source>
</evidence>
<feature type="compositionally biased region" description="Low complexity" evidence="1">
    <location>
        <begin position="500"/>
        <end position="511"/>
    </location>
</feature>
<evidence type="ECO:0000256" key="1">
    <source>
        <dbReference type="SAM" id="MobiDB-lite"/>
    </source>
</evidence>
<name>A0A922L554_DERFA</name>
<feature type="region of interest" description="Disordered" evidence="1">
    <location>
        <begin position="207"/>
        <end position="230"/>
    </location>
</feature>
<dbReference type="Proteomes" id="UP000790347">
    <property type="component" value="Unassembled WGS sequence"/>
</dbReference>
<dbReference type="EMBL" id="ASGP02000003">
    <property type="protein sequence ID" value="KAH9518231.1"/>
    <property type="molecule type" value="Genomic_DNA"/>
</dbReference>
<reference evidence="3" key="1">
    <citation type="submission" date="2013-05" db="EMBL/GenBank/DDBJ databases">
        <authorList>
            <person name="Yim A.K.Y."/>
            <person name="Chan T.F."/>
            <person name="Ji K.M."/>
            <person name="Liu X.Y."/>
            <person name="Zhou J.W."/>
            <person name="Li R.Q."/>
            <person name="Yang K.Y."/>
            <person name="Li J."/>
            <person name="Li M."/>
            <person name="Law P.T.W."/>
            <person name="Wu Y.L."/>
            <person name="Cai Z.L."/>
            <person name="Qin H."/>
            <person name="Bao Y."/>
            <person name="Leung R.K.K."/>
            <person name="Ng P.K.S."/>
            <person name="Zou J."/>
            <person name="Zhong X.J."/>
            <person name="Ran P.X."/>
            <person name="Zhong N.S."/>
            <person name="Liu Z.G."/>
            <person name="Tsui S.K.W."/>
        </authorList>
    </citation>
    <scope>NUCLEOTIDE SEQUENCE</scope>
    <source>
        <strain evidence="3">Derf</strain>
        <tissue evidence="3">Whole organism</tissue>
    </source>
</reference>
<feature type="region of interest" description="Disordered" evidence="1">
    <location>
        <begin position="1"/>
        <end position="25"/>
    </location>
</feature>
<dbReference type="AlphaFoldDB" id="A0A922L554"/>
<feature type="transmembrane region" description="Helical" evidence="2">
    <location>
        <begin position="147"/>
        <end position="172"/>
    </location>
</feature>
<comment type="caution">
    <text evidence="3">The sequence shown here is derived from an EMBL/GenBank/DDBJ whole genome shotgun (WGS) entry which is preliminary data.</text>
</comment>
<accession>A0A922L554</accession>
<protein>
    <submittedName>
        <fullName evidence="3">Uncharacterized protein</fullName>
    </submittedName>
</protein>
<proteinExistence type="predicted"/>
<feature type="non-terminal residue" evidence="3">
    <location>
        <position position="1"/>
    </location>
</feature>
<evidence type="ECO:0000313" key="3">
    <source>
        <dbReference type="EMBL" id="KAH9518231.1"/>
    </source>
</evidence>